<dbReference type="Proteomes" id="UP000298631">
    <property type="component" value="Chromosome"/>
</dbReference>
<gene>
    <name evidence="9" type="ORF">EOK75_00080</name>
</gene>
<evidence type="ECO:0000313" key="9">
    <source>
        <dbReference type="EMBL" id="QCO54369.1"/>
    </source>
</evidence>
<dbReference type="Gene3D" id="1.10.3720.10">
    <property type="entry name" value="MetI-like"/>
    <property type="match status" value="1"/>
</dbReference>
<dbReference type="KEGG" id="pseb:EOK75_00080"/>
<feature type="transmembrane region" description="Helical" evidence="7">
    <location>
        <begin position="176"/>
        <end position="196"/>
    </location>
</feature>
<feature type="transmembrane region" description="Helical" evidence="7">
    <location>
        <begin position="280"/>
        <end position="306"/>
    </location>
</feature>
<dbReference type="PROSITE" id="PS50928">
    <property type="entry name" value="ABC_TM1"/>
    <property type="match status" value="1"/>
</dbReference>
<keyword evidence="3" id="KW-1003">Cell membrane</keyword>
<dbReference type="CDD" id="cd06261">
    <property type="entry name" value="TM_PBP2"/>
    <property type="match status" value="1"/>
</dbReference>
<evidence type="ECO:0000256" key="6">
    <source>
        <dbReference type="ARBA" id="ARBA00023136"/>
    </source>
</evidence>
<dbReference type="Pfam" id="PF19300">
    <property type="entry name" value="BPD_transp_1_N"/>
    <property type="match status" value="1"/>
</dbReference>
<feature type="transmembrane region" description="Helical" evidence="7">
    <location>
        <begin position="12"/>
        <end position="30"/>
    </location>
</feature>
<dbReference type="GO" id="GO:0055085">
    <property type="term" value="P:transmembrane transport"/>
    <property type="evidence" value="ECO:0007669"/>
    <property type="project" value="InterPro"/>
</dbReference>
<evidence type="ECO:0000256" key="1">
    <source>
        <dbReference type="ARBA" id="ARBA00004651"/>
    </source>
</evidence>
<dbReference type="GO" id="GO:0005886">
    <property type="term" value="C:plasma membrane"/>
    <property type="evidence" value="ECO:0007669"/>
    <property type="project" value="UniProtKB-SubCell"/>
</dbReference>
<dbReference type="PANTHER" id="PTHR43163:SF6">
    <property type="entry name" value="DIPEPTIDE TRANSPORT SYSTEM PERMEASE PROTEIN DPPB-RELATED"/>
    <property type="match status" value="1"/>
</dbReference>
<evidence type="ECO:0000256" key="2">
    <source>
        <dbReference type="ARBA" id="ARBA00022448"/>
    </source>
</evidence>
<evidence type="ECO:0000256" key="4">
    <source>
        <dbReference type="ARBA" id="ARBA00022692"/>
    </source>
</evidence>
<keyword evidence="5 7" id="KW-1133">Transmembrane helix</keyword>
<proteinExistence type="inferred from homology"/>
<feature type="transmembrane region" description="Helical" evidence="7">
    <location>
        <begin position="101"/>
        <end position="123"/>
    </location>
</feature>
<comment type="similarity">
    <text evidence="7">Belongs to the binding-protein-dependent transport system permease family.</text>
</comment>
<dbReference type="PANTHER" id="PTHR43163">
    <property type="entry name" value="DIPEPTIDE TRANSPORT SYSTEM PERMEASE PROTEIN DPPB-RELATED"/>
    <property type="match status" value="1"/>
</dbReference>
<dbReference type="RefSeq" id="WP_137192053.1">
    <property type="nucleotide sequence ID" value="NZ_CP039964.1"/>
</dbReference>
<comment type="subcellular location">
    <subcellularLocation>
        <location evidence="1 7">Cell membrane</location>
        <topology evidence="1 7">Multi-pass membrane protein</topology>
    </subcellularLocation>
</comment>
<dbReference type="EMBL" id="CP039964">
    <property type="protein sequence ID" value="QCO54369.1"/>
    <property type="molecule type" value="Genomic_DNA"/>
</dbReference>
<evidence type="ECO:0000256" key="5">
    <source>
        <dbReference type="ARBA" id="ARBA00022989"/>
    </source>
</evidence>
<dbReference type="InterPro" id="IPR035906">
    <property type="entry name" value="MetI-like_sf"/>
</dbReference>
<keyword evidence="10" id="KW-1185">Reference proteome</keyword>
<dbReference type="AlphaFoldDB" id="A0A4P8ECE4"/>
<evidence type="ECO:0000259" key="8">
    <source>
        <dbReference type="PROSITE" id="PS50928"/>
    </source>
</evidence>
<sequence>MFETIIRRLLQSIPVLIGVLVLGFVLVQLSPGDPARVYAGAMAPPEVVEQIREKMGLDRSLWVQFWSYTGRVLQGDLGRSLISNKSVVSELGAAIVPTLELMFACLIWSIPLGIAMGTLAGVWRGSLVDRAIMAISVAGVSLPIFFICLLLIQWFGVKWQLFPFIGRGGPLWTVDGLRHIALPALSLGLIFIGPVARMTRSSVLEVLQLDHVRTARSKGLPEWRVILSHGLRNALVPVVTLVGLQAGYLLGGAVVTETIFSYPGIGRLSVGAILSADFPQAQGCILVLALAFVLINMIVDMLYALLDPRMQGK</sequence>
<dbReference type="Pfam" id="PF00528">
    <property type="entry name" value="BPD_transp_1"/>
    <property type="match status" value="1"/>
</dbReference>
<feature type="transmembrane region" description="Helical" evidence="7">
    <location>
        <begin position="234"/>
        <end position="260"/>
    </location>
</feature>
<protein>
    <submittedName>
        <fullName evidence="9">ABC transporter permease</fullName>
    </submittedName>
</protein>
<evidence type="ECO:0000313" key="10">
    <source>
        <dbReference type="Proteomes" id="UP000298631"/>
    </source>
</evidence>
<keyword evidence="2 7" id="KW-0813">Transport</keyword>
<accession>A0A4P8ECE4</accession>
<feature type="domain" description="ABC transmembrane type-1" evidence="8">
    <location>
        <begin position="95"/>
        <end position="303"/>
    </location>
</feature>
<dbReference type="InterPro" id="IPR045621">
    <property type="entry name" value="BPD_transp_1_N"/>
</dbReference>
<organism evidence="9 10">
    <name type="scientific">Pseudorhodobacter turbinis</name>
    <dbReference type="NCBI Taxonomy" id="2500533"/>
    <lineage>
        <taxon>Bacteria</taxon>
        <taxon>Pseudomonadati</taxon>
        <taxon>Pseudomonadota</taxon>
        <taxon>Alphaproteobacteria</taxon>
        <taxon>Rhodobacterales</taxon>
        <taxon>Paracoccaceae</taxon>
        <taxon>Pseudorhodobacter</taxon>
    </lineage>
</organism>
<evidence type="ECO:0000256" key="3">
    <source>
        <dbReference type="ARBA" id="ARBA00022475"/>
    </source>
</evidence>
<dbReference type="OrthoDB" id="9807402at2"/>
<keyword evidence="4 7" id="KW-0812">Transmembrane</keyword>
<dbReference type="InterPro" id="IPR000515">
    <property type="entry name" value="MetI-like"/>
</dbReference>
<dbReference type="SUPFAM" id="SSF161098">
    <property type="entry name" value="MetI-like"/>
    <property type="match status" value="1"/>
</dbReference>
<feature type="transmembrane region" description="Helical" evidence="7">
    <location>
        <begin position="135"/>
        <end position="156"/>
    </location>
</feature>
<keyword evidence="6 7" id="KW-0472">Membrane</keyword>
<name>A0A4P8ECE4_9RHOB</name>
<evidence type="ECO:0000256" key="7">
    <source>
        <dbReference type="RuleBase" id="RU363032"/>
    </source>
</evidence>
<reference evidence="9 10" key="1">
    <citation type="submission" date="2019-05" db="EMBL/GenBank/DDBJ databases">
        <title>Pseudorhodobacter turbinis sp. nov., isolated from the gut of the Korean turban shell.</title>
        <authorList>
            <person name="Jeong Y.-S."/>
            <person name="Kang W.-R."/>
            <person name="Bae J.-W."/>
        </authorList>
    </citation>
    <scope>NUCLEOTIDE SEQUENCE [LARGE SCALE GENOMIC DNA]</scope>
    <source>
        <strain evidence="9 10">S12M18</strain>
    </source>
</reference>